<organism evidence="1 2">
    <name type="scientific">Rangifer tarandus platyrhynchus</name>
    <name type="common">Svalbard reindeer</name>
    <dbReference type="NCBI Taxonomy" id="3082113"/>
    <lineage>
        <taxon>Eukaryota</taxon>
        <taxon>Metazoa</taxon>
        <taxon>Chordata</taxon>
        <taxon>Craniata</taxon>
        <taxon>Vertebrata</taxon>
        <taxon>Euteleostomi</taxon>
        <taxon>Mammalia</taxon>
        <taxon>Eutheria</taxon>
        <taxon>Laurasiatheria</taxon>
        <taxon>Artiodactyla</taxon>
        <taxon>Ruminantia</taxon>
        <taxon>Pecora</taxon>
        <taxon>Cervidae</taxon>
        <taxon>Odocoileinae</taxon>
        <taxon>Rangifer</taxon>
    </lineage>
</organism>
<reference evidence="1" key="2">
    <citation type="submission" date="2025-03" db="EMBL/GenBank/DDBJ databases">
        <authorList>
            <consortium name="ELIXIR-Norway"/>
            <consortium name="Elixir Norway"/>
        </authorList>
    </citation>
    <scope>NUCLEOTIDE SEQUENCE</scope>
</reference>
<evidence type="ECO:0000313" key="1">
    <source>
        <dbReference type="EMBL" id="CAN0180838.1"/>
    </source>
</evidence>
<name>A0AC59Z2J8_RANTA</name>
<reference evidence="1" key="1">
    <citation type="submission" date="2023-05" db="EMBL/GenBank/DDBJ databases">
        <authorList>
            <consortium name="ELIXIR-Norway"/>
        </authorList>
    </citation>
    <scope>NUCLEOTIDE SEQUENCE</scope>
</reference>
<dbReference type="EMBL" id="OX596107">
    <property type="protein sequence ID" value="CAN0180838.1"/>
    <property type="molecule type" value="Genomic_DNA"/>
</dbReference>
<evidence type="ECO:0000313" key="2">
    <source>
        <dbReference type="Proteomes" id="UP001162501"/>
    </source>
</evidence>
<dbReference type="Proteomes" id="UP001162501">
    <property type="component" value="Chromosome 23"/>
</dbReference>
<protein>
    <submittedName>
        <fullName evidence="1">Uncharacterized protein</fullName>
    </submittedName>
</protein>
<accession>A0AC59Z2J8</accession>
<gene>
    <name evidence="1" type="ORF">MRATA1EN22A_LOCUS13250</name>
</gene>
<proteinExistence type="predicted"/>
<sequence>MGGKQSLCQLCRSQALTPVPGPAAALRGAPVTSYGEHASALLVTQQDRLRKMAGEDVSWAWRLQPRLPLLGLRSPLVDSGSFSFLGSPPVSQAFPGIVHLQGRIPGTHTQGQRAEGSEQEELALHLRPLQVLPYLAVPPRFSPKVTAVQGRPPSAAGVHSGPGPASDYGPD</sequence>